<dbReference type="InterPro" id="IPR030855">
    <property type="entry name" value="Bifunct_BirA"/>
</dbReference>
<dbReference type="InterPro" id="IPR011991">
    <property type="entry name" value="ArsR-like_HTH"/>
</dbReference>
<dbReference type="PROSITE" id="PS51733">
    <property type="entry name" value="BPL_LPL_CATALYTIC"/>
    <property type="match status" value="1"/>
</dbReference>
<dbReference type="InterPro" id="IPR036388">
    <property type="entry name" value="WH-like_DNA-bd_sf"/>
</dbReference>
<feature type="binding site" evidence="6">
    <location>
        <position position="113"/>
    </location>
    <ligand>
        <name>biotin</name>
        <dbReference type="ChEBI" id="CHEBI:57586"/>
    </ligand>
</feature>
<keyword evidence="6" id="KW-0804">Transcription</keyword>
<name>A0A9E8HJ99_9ALTE</name>
<organism evidence="8 9">
    <name type="scientific">Alkalimarinus sediminis</name>
    <dbReference type="NCBI Taxonomy" id="1632866"/>
    <lineage>
        <taxon>Bacteria</taxon>
        <taxon>Pseudomonadati</taxon>
        <taxon>Pseudomonadota</taxon>
        <taxon>Gammaproteobacteria</taxon>
        <taxon>Alteromonadales</taxon>
        <taxon>Alteromonadaceae</taxon>
        <taxon>Alkalimarinus</taxon>
    </lineage>
</organism>
<sequence>MDLMRLLDVLSDGEYHSGVEMGRLLGVSRTAIWKALGKLEAEGIVLDVVKGKGYRIDGGLDLLNSEDIAAYLASRSIFLDNLYLLQEVDSTNSFLMRDDVEAKGYSLCLAERQTAGRGRRGREWHSPYAKNLYMSISFSLPGGAEVLEGLSVVLGVAIANCLSSRGVPNVGLKWPNDIWVDGKKLAGILVELKGEAEFGWKVVAGLGINVRMSEHEGMQVDQPWTSIERLVGDASLERSLWASALTESLIETIDRYRIEGLQGLLADWSKFDILQGRQVELSVGGVLGLCHGIDSRGRLLVDVNGKMSAVNAGEVSVRPNESSD</sequence>
<feature type="domain" description="BPL/LPL catalytic" evidence="7">
    <location>
        <begin position="74"/>
        <end position="257"/>
    </location>
</feature>
<dbReference type="PANTHER" id="PTHR12835">
    <property type="entry name" value="BIOTIN PROTEIN LIGASE"/>
    <property type="match status" value="1"/>
</dbReference>
<dbReference type="InterPro" id="IPR008988">
    <property type="entry name" value="Transcriptional_repressor_C"/>
</dbReference>
<dbReference type="EMBL" id="CP101527">
    <property type="protein sequence ID" value="UZW75385.1"/>
    <property type="molecule type" value="Genomic_DNA"/>
</dbReference>
<dbReference type="InterPro" id="IPR004143">
    <property type="entry name" value="BPL_LPL_catalytic"/>
</dbReference>
<evidence type="ECO:0000256" key="3">
    <source>
        <dbReference type="ARBA" id="ARBA00022840"/>
    </source>
</evidence>
<dbReference type="Gene3D" id="1.10.10.10">
    <property type="entry name" value="Winged helix-like DNA-binding domain superfamily/Winged helix DNA-binding domain"/>
    <property type="match status" value="1"/>
</dbReference>
<dbReference type="PANTHER" id="PTHR12835:SF5">
    <property type="entry name" value="BIOTIN--PROTEIN LIGASE"/>
    <property type="match status" value="1"/>
</dbReference>
<evidence type="ECO:0000259" key="7">
    <source>
        <dbReference type="PROSITE" id="PS51733"/>
    </source>
</evidence>
<dbReference type="InterPro" id="IPR045864">
    <property type="entry name" value="aa-tRNA-synth_II/BPL/LPL"/>
</dbReference>
<protein>
    <recommendedName>
        <fullName evidence="6">Bifunctional ligase/repressor BirA</fullName>
    </recommendedName>
    <alternativeName>
        <fullName evidence="6">Biotin operon repressor</fullName>
    </alternativeName>
    <alternativeName>
        <fullName evidence="6">Biotin--[acetyl-CoA-carboxylase] ligase</fullName>
        <ecNumber evidence="6">6.3.4.15</ecNumber>
    </alternativeName>
    <alternativeName>
        <fullName evidence="6">Biotin--protein ligase</fullName>
    </alternativeName>
    <alternativeName>
        <fullName evidence="6">Biotin-[acetyl-CoA carboxylase] synthetase</fullName>
    </alternativeName>
</protein>
<evidence type="ECO:0000256" key="4">
    <source>
        <dbReference type="ARBA" id="ARBA00023267"/>
    </source>
</evidence>
<dbReference type="EC" id="6.3.4.15" evidence="6"/>
<keyword evidence="6" id="KW-0805">Transcription regulation</keyword>
<reference evidence="8" key="1">
    <citation type="submission" date="2022-07" db="EMBL/GenBank/DDBJ databases">
        <title>Alkalimarinus sp. nov., isolated from gut of a Alitta virens.</title>
        <authorList>
            <person name="Yang A.I."/>
            <person name="Shin N.-R."/>
        </authorList>
    </citation>
    <scope>NUCLEOTIDE SEQUENCE</scope>
    <source>
        <strain evidence="8">FA028</strain>
    </source>
</reference>
<dbReference type="Pfam" id="PF03099">
    <property type="entry name" value="BPL_LplA_LipB"/>
    <property type="match status" value="1"/>
</dbReference>
<keyword evidence="4 6" id="KW-0092">Biotin</keyword>
<comment type="similarity">
    <text evidence="6">Belongs to the biotin--protein ligase family.</text>
</comment>
<dbReference type="Pfam" id="PF08279">
    <property type="entry name" value="HTH_11"/>
    <property type="match status" value="1"/>
</dbReference>
<keyword evidence="6" id="KW-0678">Repressor</keyword>
<dbReference type="InterPro" id="IPR003142">
    <property type="entry name" value="BPL_C"/>
</dbReference>
<dbReference type="NCBIfam" id="TIGR00121">
    <property type="entry name" value="birA_ligase"/>
    <property type="match status" value="1"/>
</dbReference>
<keyword evidence="9" id="KW-1185">Reference proteome</keyword>
<dbReference type="Gene3D" id="2.30.30.100">
    <property type="match status" value="1"/>
</dbReference>
<dbReference type="GO" id="GO:0004077">
    <property type="term" value="F:biotin--[biotin carboxyl-carrier protein] ligase activity"/>
    <property type="evidence" value="ECO:0007669"/>
    <property type="project" value="UniProtKB-UniRule"/>
</dbReference>
<dbReference type="InterPro" id="IPR013196">
    <property type="entry name" value="HTH_11"/>
</dbReference>
<dbReference type="Pfam" id="PF02237">
    <property type="entry name" value="BPL_C"/>
    <property type="match status" value="1"/>
</dbReference>
<feature type="binding site" evidence="6">
    <location>
        <begin position="117"/>
        <end position="119"/>
    </location>
    <ligand>
        <name>biotin</name>
        <dbReference type="ChEBI" id="CHEBI:57586"/>
    </ligand>
</feature>
<evidence type="ECO:0000256" key="2">
    <source>
        <dbReference type="ARBA" id="ARBA00022741"/>
    </source>
</evidence>
<dbReference type="GO" id="GO:0003677">
    <property type="term" value="F:DNA binding"/>
    <property type="evidence" value="ECO:0007669"/>
    <property type="project" value="UniProtKB-UniRule"/>
</dbReference>
<evidence type="ECO:0000313" key="9">
    <source>
        <dbReference type="Proteomes" id="UP001164472"/>
    </source>
</evidence>
<feature type="DNA-binding region" description="H-T-H motif" evidence="6">
    <location>
        <begin position="18"/>
        <end position="37"/>
    </location>
</feature>
<keyword evidence="6" id="KW-0238">DNA-binding</keyword>
<gene>
    <name evidence="6" type="primary">birA</name>
    <name evidence="8" type="ORF">NNL22_01915</name>
</gene>
<feature type="binding site" evidence="6">
    <location>
        <position position="184"/>
    </location>
    <ligand>
        <name>biotin</name>
        <dbReference type="ChEBI" id="CHEBI:57586"/>
    </ligand>
</feature>
<dbReference type="KEGG" id="asem:NNL22_01915"/>
<dbReference type="InterPro" id="IPR004408">
    <property type="entry name" value="Biotin_CoA_COase_ligase"/>
</dbReference>
<dbReference type="Gene3D" id="3.30.930.10">
    <property type="entry name" value="Bira Bifunctional Protein, Domain 2"/>
    <property type="match status" value="1"/>
</dbReference>
<dbReference type="CDD" id="cd00090">
    <property type="entry name" value="HTH_ARSR"/>
    <property type="match status" value="1"/>
</dbReference>
<evidence type="ECO:0000313" key="8">
    <source>
        <dbReference type="EMBL" id="UZW75385.1"/>
    </source>
</evidence>
<dbReference type="SUPFAM" id="SSF50037">
    <property type="entry name" value="C-terminal domain of transcriptional repressors"/>
    <property type="match status" value="1"/>
</dbReference>
<evidence type="ECO:0000256" key="6">
    <source>
        <dbReference type="HAMAP-Rule" id="MF_00978"/>
    </source>
</evidence>
<accession>A0A9E8HJ99</accession>
<dbReference type="SUPFAM" id="SSF55681">
    <property type="entry name" value="Class II aaRS and biotin synthetases"/>
    <property type="match status" value="1"/>
</dbReference>
<dbReference type="GO" id="GO:0006355">
    <property type="term" value="P:regulation of DNA-templated transcription"/>
    <property type="evidence" value="ECO:0007669"/>
    <property type="project" value="UniProtKB-UniRule"/>
</dbReference>
<keyword evidence="2 6" id="KW-0547">Nucleotide-binding</keyword>
<comment type="function">
    <text evidence="6">Acts both as a biotin--[acetyl-CoA-carboxylase] ligase and a biotin-operon repressor. In the presence of ATP, BirA activates biotin to form the BirA-biotinyl-5'-adenylate (BirA-bio-5'-AMP or holoBirA) complex. HoloBirA can either transfer the biotinyl moiety to the biotin carboxyl carrier protein (BCCP) subunit of acetyl-CoA carboxylase, or bind to the biotin operator site and inhibit transcription of the operon.</text>
</comment>
<dbReference type="GO" id="GO:0005524">
    <property type="term" value="F:ATP binding"/>
    <property type="evidence" value="ECO:0007669"/>
    <property type="project" value="UniProtKB-UniRule"/>
</dbReference>
<keyword evidence="3 6" id="KW-0067">ATP-binding</keyword>
<dbReference type="CDD" id="cd16442">
    <property type="entry name" value="BPL"/>
    <property type="match status" value="1"/>
</dbReference>
<comment type="catalytic activity">
    <reaction evidence="5 6">
        <text>biotin + L-lysyl-[protein] + ATP = N(6)-biotinyl-L-lysyl-[protein] + AMP + diphosphate + H(+)</text>
        <dbReference type="Rhea" id="RHEA:11756"/>
        <dbReference type="Rhea" id="RHEA-COMP:9752"/>
        <dbReference type="Rhea" id="RHEA-COMP:10505"/>
        <dbReference type="ChEBI" id="CHEBI:15378"/>
        <dbReference type="ChEBI" id="CHEBI:29969"/>
        <dbReference type="ChEBI" id="CHEBI:30616"/>
        <dbReference type="ChEBI" id="CHEBI:33019"/>
        <dbReference type="ChEBI" id="CHEBI:57586"/>
        <dbReference type="ChEBI" id="CHEBI:83144"/>
        <dbReference type="ChEBI" id="CHEBI:456215"/>
        <dbReference type="EC" id="6.3.4.15"/>
    </reaction>
</comment>
<dbReference type="GO" id="GO:0005737">
    <property type="term" value="C:cytoplasm"/>
    <property type="evidence" value="ECO:0007669"/>
    <property type="project" value="TreeGrafter"/>
</dbReference>
<feature type="binding site" evidence="6">
    <location>
        <begin position="90"/>
        <end position="92"/>
    </location>
    <ligand>
        <name>biotin</name>
        <dbReference type="ChEBI" id="CHEBI:57586"/>
    </ligand>
</feature>
<dbReference type="SUPFAM" id="SSF46785">
    <property type="entry name" value="Winged helix' DNA-binding domain"/>
    <property type="match status" value="1"/>
</dbReference>
<dbReference type="AlphaFoldDB" id="A0A9E8HJ99"/>
<dbReference type="InterPro" id="IPR036390">
    <property type="entry name" value="WH_DNA-bd_sf"/>
</dbReference>
<evidence type="ECO:0000256" key="1">
    <source>
        <dbReference type="ARBA" id="ARBA00022598"/>
    </source>
</evidence>
<dbReference type="Proteomes" id="UP001164472">
    <property type="component" value="Chromosome"/>
</dbReference>
<dbReference type="RefSeq" id="WP_251812763.1">
    <property type="nucleotide sequence ID" value="NZ_CP101527.1"/>
</dbReference>
<dbReference type="HAMAP" id="MF_00978">
    <property type="entry name" value="Bifunct_BirA"/>
    <property type="match status" value="1"/>
</dbReference>
<keyword evidence="1 6" id="KW-0436">Ligase</keyword>
<proteinExistence type="inferred from homology"/>
<evidence type="ECO:0000256" key="5">
    <source>
        <dbReference type="ARBA" id="ARBA00047846"/>
    </source>
</evidence>